<dbReference type="GO" id="GO:0042051">
    <property type="term" value="P:compound eye photoreceptor development"/>
    <property type="evidence" value="ECO:0007669"/>
    <property type="project" value="TreeGrafter"/>
</dbReference>
<dbReference type="InterPro" id="IPR002893">
    <property type="entry name" value="Znf_MYND"/>
</dbReference>
<keyword evidence="4" id="KW-0479">Metal-binding</keyword>
<dbReference type="FunCoup" id="A0A5N4A8B3">
    <property type="interactions" value="582"/>
</dbReference>
<dbReference type="PANTHER" id="PTHR46165:SF5">
    <property type="entry name" value="RE32936P"/>
    <property type="match status" value="1"/>
</dbReference>
<evidence type="ECO:0000259" key="7">
    <source>
        <dbReference type="Pfam" id="PF01753"/>
    </source>
</evidence>
<name>A0A5N4A8B3_PHOPY</name>
<keyword evidence="3" id="KW-0949">S-adenosyl-L-methionine</keyword>
<evidence type="ECO:0000256" key="2">
    <source>
        <dbReference type="ARBA" id="ARBA00022679"/>
    </source>
</evidence>
<evidence type="ECO:0000313" key="9">
    <source>
        <dbReference type="Proteomes" id="UP000327044"/>
    </source>
</evidence>
<reference evidence="8 9" key="1">
    <citation type="journal article" date="2018" name="Elife">
        <title>Firefly genomes illuminate parallel origins of bioluminescence in beetles.</title>
        <authorList>
            <person name="Fallon T.R."/>
            <person name="Lower S.E."/>
            <person name="Chang C.H."/>
            <person name="Bessho-Uehara M."/>
            <person name="Martin G.J."/>
            <person name="Bewick A.J."/>
            <person name="Behringer M."/>
            <person name="Debat H.J."/>
            <person name="Wong I."/>
            <person name="Day J.C."/>
            <person name="Suvorov A."/>
            <person name="Silva C.J."/>
            <person name="Stanger-Hall K.F."/>
            <person name="Hall D.W."/>
            <person name="Schmitz R.J."/>
            <person name="Nelson D.R."/>
            <person name="Lewis S.M."/>
            <person name="Shigenobu S."/>
            <person name="Bybee S.M."/>
            <person name="Larracuente A.M."/>
            <person name="Oba Y."/>
            <person name="Weng J.K."/>
        </authorList>
    </citation>
    <scope>NUCLEOTIDE SEQUENCE [LARGE SCALE GENOMIC DNA]</scope>
    <source>
        <strain evidence="8">1611_PpyrPB1</strain>
        <tissue evidence="8">Whole body</tissue>
    </source>
</reference>
<dbReference type="EMBL" id="VVIM01000009">
    <property type="protein sequence ID" value="KAB0793560.1"/>
    <property type="molecule type" value="Genomic_DNA"/>
</dbReference>
<evidence type="ECO:0000256" key="6">
    <source>
        <dbReference type="ARBA" id="ARBA00022833"/>
    </source>
</evidence>
<evidence type="ECO:0000256" key="4">
    <source>
        <dbReference type="ARBA" id="ARBA00022723"/>
    </source>
</evidence>
<keyword evidence="5" id="KW-0863">Zinc-finger</keyword>
<dbReference type="AlphaFoldDB" id="A0A5N4A8B3"/>
<dbReference type="GO" id="GO:0008168">
    <property type="term" value="F:methyltransferase activity"/>
    <property type="evidence" value="ECO:0007669"/>
    <property type="project" value="UniProtKB-KW"/>
</dbReference>
<evidence type="ECO:0000256" key="3">
    <source>
        <dbReference type="ARBA" id="ARBA00022691"/>
    </source>
</evidence>
<evidence type="ECO:0000256" key="5">
    <source>
        <dbReference type="ARBA" id="ARBA00022771"/>
    </source>
</evidence>
<accession>A0A5N4A8B3</accession>
<dbReference type="InterPro" id="IPR044421">
    <property type="entry name" value="SMYD4_SET"/>
</dbReference>
<dbReference type="CDD" id="cd10536">
    <property type="entry name" value="SET_SMYD4"/>
    <property type="match status" value="1"/>
</dbReference>
<dbReference type="GO" id="GO:0008270">
    <property type="term" value="F:zinc ion binding"/>
    <property type="evidence" value="ECO:0007669"/>
    <property type="project" value="UniProtKB-KW"/>
</dbReference>
<evidence type="ECO:0000256" key="1">
    <source>
        <dbReference type="ARBA" id="ARBA00022603"/>
    </source>
</evidence>
<dbReference type="InterPro" id="IPR011990">
    <property type="entry name" value="TPR-like_helical_dom_sf"/>
</dbReference>
<sequence length="656" mass="74676">MSNKFADKDYFLRCSEKTLQTDEKGFFLQFSDHVSEIAGEKWIRNTFGKLKSDRERIGAIYSYKPVKEIVCETLGHVQEVYRKKSAEISHKRRLEVEKLLEKGENDKALLLACQSVLRAPPTGENHKVDDGFTLSLAYWTRAAVLMELKKYSWALLDLQAALKEGVSDDMKVEAFVKMGACYKGMNEPNRAKISFALAEKMLAVDSVKWKKLERYRVGDFQEVRDVDRRVLPPLAEERHATFTNASTKIDVKQDIGKGRFAVARSEIHAGDTLVVEAPSVACLLPECFATHCHHCFDRLESPVGCTDCASIAFCKSECRDAALETYHKYECHILDLLIGSGMSVLCHMALRMVSQTTLKESLSQYEESRPFCTNAHLRPPEDFLQRTLMAAFLLRCLQKTNYFIDGEGNDDDVPNEEEQKIGELLLYNLEMLQFNAHEIYETRYEQENELENAKIGYIAVALYPTVALFNHECYPAVTRHFVGRSIVITAVRPLKLGDVIAENYGPIFTRKPLISRQKALSSRYWFECKCEACSQDWPSFETGLETITNRLRCPNDKCTNFFTLPLSNEKLRCPRCKKNVSMVDFLESLKEVQKNYGDAHDLVKEGKTDEATVLLCDGINTFHLISRPPHGTTHVAQEVLRACLAHRGNVYVKSKS</sequence>
<keyword evidence="1" id="KW-0489">Methyltransferase</keyword>
<dbReference type="SUPFAM" id="SSF48452">
    <property type="entry name" value="TPR-like"/>
    <property type="match status" value="1"/>
</dbReference>
<keyword evidence="6" id="KW-0862">Zinc</keyword>
<dbReference type="SUPFAM" id="SSF144232">
    <property type="entry name" value="HIT/MYND zinc finger-like"/>
    <property type="match status" value="1"/>
</dbReference>
<dbReference type="Gene3D" id="2.170.270.10">
    <property type="entry name" value="SET domain"/>
    <property type="match status" value="1"/>
</dbReference>
<dbReference type="OrthoDB" id="1028014at2759"/>
<dbReference type="Gene3D" id="6.10.140.2220">
    <property type="match status" value="1"/>
</dbReference>
<dbReference type="Pfam" id="PF01753">
    <property type="entry name" value="zf-MYND"/>
    <property type="match status" value="1"/>
</dbReference>
<dbReference type="Gene3D" id="1.25.40.10">
    <property type="entry name" value="Tetratricopeptide repeat domain"/>
    <property type="match status" value="1"/>
</dbReference>
<keyword evidence="2" id="KW-0808">Transferase</keyword>
<organism evidence="8 9">
    <name type="scientific">Photinus pyralis</name>
    <name type="common">Common eastern firefly</name>
    <name type="synonym">Lampyris pyralis</name>
    <dbReference type="NCBI Taxonomy" id="7054"/>
    <lineage>
        <taxon>Eukaryota</taxon>
        <taxon>Metazoa</taxon>
        <taxon>Ecdysozoa</taxon>
        <taxon>Arthropoda</taxon>
        <taxon>Hexapoda</taxon>
        <taxon>Insecta</taxon>
        <taxon>Pterygota</taxon>
        <taxon>Neoptera</taxon>
        <taxon>Endopterygota</taxon>
        <taxon>Coleoptera</taxon>
        <taxon>Polyphaga</taxon>
        <taxon>Elateriformia</taxon>
        <taxon>Elateroidea</taxon>
        <taxon>Lampyridae</taxon>
        <taxon>Lampyrinae</taxon>
        <taxon>Photinus</taxon>
    </lineage>
</organism>
<dbReference type="SUPFAM" id="SSF82199">
    <property type="entry name" value="SET domain"/>
    <property type="match status" value="1"/>
</dbReference>
<dbReference type="Gene3D" id="1.10.220.160">
    <property type="match status" value="1"/>
</dbReference>
<dbReference type="PANTHER" id="PTHR46165">
    <property type="entry name" value="SET AND MYND DOMAIN-CONTAINING PROTEIN 4"/>
    <property type="match status" value="1"/>
</dbReference>
<dbReference type="GO" id="GO:0005634">
    <property type="term" value="C:nucleus"/>
    <property type="evidence" value="ECO:0007669"/>
    <property type="project" value="TreeGrafter"/>
</dbReference>
<evidence type="ECO:0000313" key="8">
    <source>
        <dbReference type="EMBL" id="KAB0793560.1"/>
    </source>
</evidence>
<dbReference type="InParanoid" id="A0A5N4A8B3"/>
<keyword evidence="9" id="KW-1185">Reference proteome</keyword>
<feature type="domain" description="MYND-type" evidence="7">
    <location>
        <begin position="292"/>
        <end position="331"/>
    </location>
</feature>
<dbReference type="Proteomes" id="UP000327044">
    <property type="component" value="Unassembled WGS sequence"/>
</dbReference>
<dbReference type="InterPro" id="IPR052097">
    <property type="entry name" value="SET-MYND_domain_protein"/>
</dbReference>
<dbReference type="GO" id="GO:0042826">
    <property type="term" value="F:histone deacetylase binding"/>
    <property type="evidence" value="ECO:0007669"/>
    <property type="project" value="TreeGrafter"/>
</dbReference>
<proteinExistence type="predicted"/>
<dbReference type="GO" id="GO:0005737">
    <property type="term" value="C:cytoplasm"/>
    <property type="evidence" value="ECO:0007669"/>
    <property type="project" value="TreeGrafter"/>
</dbReference>
<dbReference type="GO" id="GO:0032259">
    <property type="term" value="P:methylation"/>
    <property type="evidence" value="ECO:0007669"/>
    <property type="project" value="UniProtKB-KW"/>
</dbReference>
<dbReference type="InterPro" id="IPR046341">
    <property type="entry name" value="SET_dom_sf"/>
</dbReference>
<comment type="caution">
    <text evidence="8">The sequence shown here is derived from an EMBL/GenBank/DDBJ whole genome shotgun (WGS) entry which is preliminary data.</text>
</comment>
<gene>
    <name evidence="8" type="ORF">PPYR_13180</name>
</gene>
<protein>
    <recommendedName>
        <fullName evidence="7">MYND-type domain-containing protein</fullName>
    </recommendedName>
</protein>